<sequence>MRSLMIVTTAAAVGLGLWYWLTPRKTNVPAAVGSIPAPLPELGQSQPRGGNPLTGGIDYLNFDWDSLLFPWGQPTKQPETPAPTYPIPGDNMIQPKGIRNNNPLNIEAGQPWNGATGNDGRFAIFETAWYGIRAAGRLLKTYRDRYGLNTVREIVNRWAPPSDNNPTDNYVSFVSKGAGVSADQPLGAVDYPRVVAAMIKFENGFNPYEQSLINSAVAAGME</sequence>
<keyword evidence="2" id="KW-1185">Reference proteome</keyword>
<accession>A0ABQ1SUP9</accession>
<dbReference type="RefSeq" id="WP_100143680.1">
    <property type="nucleotide sequence ID" value="NZ_BMKO01000001.1"/>
</dbReference>
<dbReference type="Proteomes" id="UP000606498">
    <property type="component" value="Unassembled WGS sequence"/>
</dbReference>
<reference evidence="2" key="1">
    <citation type="journal article" date="2019" name="Int. J. Syst. Evol. Microbiol.">
        <title>The Global Catalogue of Microorganisms (GCM) 10K type strain sequencing project: providing services to taxonomists for standard genome sequencing and annotation.</title>
        <authorList>
            <consortium name="The Broad Institute Genomics Platform"/>
            <consortium name="The Broad Institute Genome Sequencing Center for Infectious Disease"/>
            <person name="Wu L."/>
            <person name="Ma J."/>
        </authorList>
    </citation>
    <scope>NUCLEOTIDE SEQUENCE [LARGE SCALE GENOMIC DNA]</scope>
    <source>
        <strain evidence="2">CGMCC 1.16033</strain>
    </source>
</reference>
<proteinExistence type="predicted"/>
<gene>
    <name evidence="1" type="ORF">GCM10011520_02790</name>
</gene>
<organism evidence="1 2">
    <name type="scientific">Shewanella carassii</name>
    <dbReference type="NCBI Taxonomy" id="1987584"/>
    <lineage>
        <taxon>Bacteria</taxon>
        <taxon>Pseudomonadati</taxon>
        <taxon>Pseudomonadota</taxon>
        <taxon>Gammaproteobacteria</taxon>
        <taxon>Alteromonadales</taxon>
        <taxon>Shewanellaceae</taxon>
        <taxon>Shewanella</taxon>
    </lineage>
</organism>
<evidence type="ECO:0000313" key="1">
    <source>
        <dbReference type="EMBL" id="GGE65477.1"/>
    </source>
</evidence>
<name>A0ABQ1SUP9_9GAMM</name>
<evidence type="ECO:0000313" key="2">
    <source>
        <dbReference type="Proteomes" id="UP000606498"/>
    </source>
</evidence>
<comment type="caution">
    <text evidence="1">The sequence shown here is derived from an EMBL/GenBank/DDBJ whole genome shotgun (WGS) entry which is preliminary data.</text>
</comment>
<dbReference type="EMBL" id="BMKO01000001">
    <property type="protein sequence ID" value="GGE65477.1"/>
    <property type="molecule type" value="Genomic_DNA"/>
</dbReference>
<evidence type="ECO:0008006" key="3">
    <source>
        <dbReference type="Google" id="ProtNLM"/>
    </source>
</evidence>
<protein>
    <recommendedName>
        <fullName evidence="3">Structural protein P5</fullName>
    </recommendedName>
</protein>